<keyword evidence="1" id="KW-0812">Transmembrane</keyword>
<dbReference type="Pfam" id="PF21741">
    <property type="entry name" value="DUF6867"/>
    <property type="match status" value="1"/>
</dbReference>
<dbReference type="AlphaFoldDB" id="A0AAN2DDA5"/>
<reference evidence="3 4" key="1">
    <citation type="submission" date="2020-06" db="EMBL/GenBank/DDBJ databases">
        <authorList>
            <person name="De Coninck B."/>
            <person name="Ibrahim H."/>
        </authorList>
    </citation>
    <scope>NUCLEOTIDE SEQUENCE [LARGE SCALE GENOMIC DNA]</scope>
    <source>
        <strain evidence="3">Ag_rhizogenes_K599</strain>
    </source>
</reference>
<gene>
    <name evidence="3" type="ORF">AGRHK599_LOCUS2149</name>
</gene>
<evidence type="ECO:0000256" key="1">
    <source>
        <dbReference type="SAM" id="Phobius"/>
    </source>
</evidence>
<protein>
    <recommendedName>
        <fullName evidence="2">DUF6867 domain-containing protein</fullName>
    </recommendedName>
</protein>
<proteinExistence type="predicted"/>
<comment type="caution">
    <text evidence="3">The sequence shown here is derived from an EMBL/GenBank/DDBJ whole genome shotgun (WGS) entry which is preliminary data.</text>
</comment>
<feature type="domain" description="DUF6867" evidence="2">
    <location>
        <begin position="49"/>
        <end position="146"/>
    </location>
</feature>
<dbReference type="Proteomes" id="UP000528185">
    <property type="component" value="Unassembled WGS sequence"/>
</dbReference>
<feature type="transmembrane region" description="Helical" evidence="1">
    <location>
        <begin position="101"/>
        <end position="119"/>
    </location>
</feature>
<feature type="transmembrane region" description="Helical" evidence="1">
    <location>
        <begin position="71"/>
        <end position="89"/>
    </location>
</feature>
<dbReference type="InterPro" id="IPR049201">
    <property type="entry name" value="DUF6867"/>
</dbReference>
<evidence type="ECO:0000259" key="2">
    <source>
        <dbReference type="Pfam" id="PF21741"/>
    </source>
</evidence>
<accession>A0AAN2DDA5</accession>
<keyword evidence="1" id="KW-1133">Transmembrane helix</keyword>
<sequence>MQTIKCPAANVGTTDKAGQGRLRPALMGKEMQGLFFETDNGVRYVLRALVVLLGFWTAWRTGRSVADGWGDYTRVVIYTLALGLVMRFLHHALFNGPFINGFYYVFDVVLLLVFSSIGFRMRRTSQMVNNYYWLYDRTSAFSYKKKD</sequence>
<evidence type="ECO:0000313" key="3">
    <source>
        <dbReference type="EMBL" id="CAD0212949.1"/>
    </source>
</evidence>
<organism evidence="3 4">
    <name type="scientific">Rhizobium rhizogenes</name>
    <name type="common">Agrobacterium rhizogenes</name>
    <dbReference type="NCBI Taxonomy" id="359"/>
    <lineage>
        <taxon>Bacteria</taxon>
        <taxon>Pseudomonadati</taxon>
        <taxon>Pseudomonadota</taxon>
        <taxon>Alphaproteobacteria</taxon>
        <taxon>Hyphomicrobiales</taxon>
        <taxon>Rhizobiaceae</taxon>
        <taxon>Rhizobium/Agrobacterium group</taxon>
        <taxon>Rhizobium</taxon>
    </lineage>
</organism>
<dbReference type="EMBL" id="CAICSX020000001">
    <property type="protein sequence ID" value="CAD0212949.1"/>
    <property type="molecule type" value="Genomic_DNA"/>
</dbReference>
<evidence type="ECO:0000313" key="4">
    <source>
        <dbReference type="Proteomes" id="UP000528185"/>
    </source>
</evidence>
<name>A0AAN2DDA5_RHIRH</name>
<keyword evidence="1" id="KW-0472">Membrane</keyword>